<evidence type="ECO:0000313" key="5">
    <source>
        <dbReference type="EMBL" id="ABM16773.1"/>
    </source>
</evidence>
<comment type="similarity">
    <text evidence="1">Belongs to the HpcH/HpaI aldolase family.</text>
</comment>
<dbReference type="InterPro" id="IPR040442">
    <property type="entry name" value="Pyrv_kinase-like_dom_sf"/>
</dbReference>
<evidence type="ECO:0000256" key="2">
    <source>
        <dbReference type="ARBA" id="ARBA00022723"/>
    </source>
</evidence>
<sequence>MRKPAADTLRVSNTVLDVLKRGDVATALSIRLVRTPEIVLLARSAGFDAVFVDLEHSTITDDATSQINMTALAAGITPLIHVRSAYAETIGAGLDGGALGIIVPHVDSVEDAEAAVKAARYAPRGERGISSALPFFDFRAVQPEAATAAVDAATLVIAMVESQTALDRIDEIAAVDGVDVLLVGANDLTADIGVPGHHGSPEAWAAYRRVIGAAEAAGKFAGIGGVPIEGGVLREVIQAGMRFVSAGPEIRHLGRAVTAWNHEVRSAM</sequence>
<feature type="domain" description="HpcH/HpaI aldolase/citrate lyase" evidence="4">
    <location>
        <begin position="39"/>
        <end position="252"/>
    </location>
</feature>
<keyword evidence="3" id="KW-0456">Lyase</keyword>
<dbReference type="STRING" id="350058.Mvan_6019"/>
<evidence type="ECO:0000256" key="1">
    <source>
        <dbReference type="ARBA" id="ARBA00005568"/>
    </source>
</evidence>
<accession>A1THX3</accession>
<dbReference type="PANTHER" id="PTHR30502">
    <property type="entry name" value="2-KETO-3-DEOXY-L-RHAMNONATE ALDOLASE"/>
    <property type="match status" value="1"/>
</dbReference>
<dbReference type="InterPro" id="IPR015813">
    <property type="entry name" value="Pyrv/PenolPyrv_kinase-like_dom"/>
</dbReference>
<dbReference type="InterPro" id="IPR005000">
    <property type="entry name" value="Aldolase/citrate-lyase_domain"/>
</dbReference>
<evidence type="ECO:0000256" key="3">
    <source>
        <dbReference type="ARBA" id="ARBA00023239"/>
    </source>
</evidence>
<dbReference type="Gene3D" id="3.20.20.60">
    <property type="entry name" value="Phosphoenolpyruvate-binding domains"/>
    <property type="match status" value="1"/>
</dbReference>
<dbReference type="SUPFAM" id="SSF51621">
    <property type="entry name" value="Phosphoenolpyruvate/pyruvate domain"/>
    <property type="match status" value="1"/>
</dbReference>
<evidence type="ECO:0000313" key="6">
    <source>
        <dbReference type="Proteomes" id="UP000009159"/>
    </source>
</evidence>
<dbReference type="InterPro" id="IPR050251">
    <property type="entry name" value="HpcH-HpaI_aldolase"/>
</dbReference>
<keyword evidence="6" id="KW-1185">Reference proteome</keyword>
<dbReference type="AlphaFoldDB" id="A1THX3"/>
<evidence type="ECO:0000259" key="4">
    <source>
        <dbReference type="Pfam" id="PF03328"/>
    </source>
</evidence>
<reference evidence="5" key="1">
    <citation type="submission" date="2006-12" db="EMBL/GenBank/DDBJ databases">
        <title>Complete sequence of Mycobacterium vanbaalenii PYR-1.</title>
        <authorList>
            <consortium name="US DOE Joint Genome Institute"/>
            <person name="Copeland A."/>
            <person name="Lucas S."/>
            <person name="Lapidus A."/>
            <person name="Barry K."/>
            <person name="Detter J.C."/>
            <person name="Glavina del Rio T."/>
            <person name="Hammon N."/>
            <person name="Israni S."/>
            <person name="Dalin E."/>
            <person name="Tice H."/>
            <person name="Pitluck S."/>
            <person name="Singan V."/>
            <person name="Schmutz J."/>
            <person name="Larimer F."/>
            <person name="Land M."/>
            <person name="Hauser L."/>
            <person name="Kyrpides N."/>
            <person name="Anderson I.J."/>
            <person name="Miller C."/>
            <person name="Richardson P."/>
        </authorList>
    </citation>
    <scope>NUCLEOTIDE SEQUENCE [LARGE SCALE GENOMIC DNA]</scope>
    <source>
        <strain evidence="5">PYR-1</strain>
    </source>
</reference>
<name>A1THX3_MYCVP</name>
<proteinExistence type="inferred from homology"/>
<organism evidence="5 6">
    <name type="scientific">Mycolicibacterium vanbaalenii (strain DSM 7251 / JCM 13017 / BCRC 16820 / KCTC 9966 / NRRL B-24157 / PYR-1)</name>
    <name type="common">Mycobacterium vanbaalenii</name>
    <dbReference type="NCBI Taxonomy" id="350058"/>
    <lineage>
        <taxon>Bacteria</taxon>
        <taxon>Bacillati</taxon>
        <taxon>Actinomycetota</taxon>
        <taxon>Actinomycetes</taxon>
        <taxon>Mycobacteriales</taxon>
        <taxon>Mycobacteriaceae</taxon>
        <taxon>Mycolicibacterium</taxon>
    </lineage>
</organism>
<dbReference type="eggNOG" id="COG3836">
    <property type="taxonomic scope" value="Bacteria"/>
</dbReference>
<dbReference type="KEGG" id="mva:Mvan_6019"/>
<dbReference type="GO" id="GO:0016832">
    <property type="term" value="F:aldehyde-lyase activity"/>
    <property type="evidence" value="ECO:0007669"/>
    <property type="project" value="TreeGrafter"/>
</dbReference>
<dbReference type="Pfam" id="PF03328">
    <property type="entry name" value="HpcH_HpaI"/>
    <property type="match status" value="1"/>
</dbReference>
<keyword evidence="2" id="KW-0479">Metal-binding</keyword>
<dbReference type="Proteomes" id="UP000009159">
    <property type="component" value="Chromosome"/>
</dbReference>
<dbReference type="GO" id="GO:0005737">
    <property type="term" value="C:cytoplasm"/>
    <property type="evidence" value="ECO:0007669"/>
    <property type="project" value="TreeGrafter"/>
</dbReference>
<gene>
    <name evidence="5" type="ordered locus">Mvan_6019</name>
</gene>
<protein>
    <submittedName>
        <fullName evidence="5">HpcH/HpaI aldolase</fullName>
    </submittedName>
</protein>
<dbReference type="EMBL" id="CP000511">
    <property type="protein sequence ID" value="ABM16773.1"/>
    <property type="molecule type" value="Genomic_DNA"/>
</dbReference>
<dbReference type="GO" id="GO:0046872">
    <property type="term" value="F:metal ion binding"/>
    <property type="evidence" value="ECO:0007669"/>
    <property type="project" value="UniProtKB-KW"/>
</dbReference>
<dbReference type="HOGENOM" id="CLU_059964_4_0_11"/>
<dbReference type="PANTHER" id="PTHR30502:SF0">
    <property type="entry name" value="PHOSPHOENOLPYRUVATE CARBOXYLASE FAMILY PROTEIN"/>
    <property type="match status" value="1"/>
</dbReference>